<feature type="signal peptide" evidence="5">
    <location>
        <begin position="1"/>
        <end position="16"/>
    </location>
</feature>
<dbReference type="Pfam" id="PF00026">
    <property type="entry name" value="Asp"/>
    <property type="match status" value="1"/>
</dbReference>
<comment type="caution">
    <text evidence="7">The sequence shown here is derived from an EMBL/GenBank/DDBJ whole genome shotgun (WGS) entry which is preliminary data.</text>
</comment>
<dbReference type="InterPro" id="IPR021109">
    <property type="entry name" value="Peptidase_aspartic_dom_sf"/>
</dbReference>
<evidence type="ECO:0000256" key="2">
    <source>
        <dbReference type="ARBA" id="ARBA00022750"/>
    </source>
</evidence>
<name>A0AAJ0CZY4_9HYPO</name>
<keyword evidence="4" id="KW-0378">Hydrolase</keyword>
<feature type="domain" description="Peptidase A1" evidence="6">
    <location>
        <begin position="67"/>
        <end position="356"/>
    </location>
</feature>
<evidence type="ECO:0000313" key="8">
    <source>
        <dbReference type="Proteomes" id="UP001251528"/>
    </source>
</evidence>
<evidence type="ECO:0000256" key="3">
    <source>
        <dbReference type="PIRSR" id="PIRSR601461-1"/>
    </source>
</evidence>
<organism evidence="7 8">
    <name type="scientific">Conoideocrella luteorostrata</name>
    <dbReference type="NCBI Taxonomy" id="1105319"/>
    <lineage>
        <taxon>Eukaryota</taxon>
        <taxon>Fungi</taxon>
        <taxon>Dikarya</taxon>
        <taxon>Ascomycota</taxon>
        <taxon>Pezizomycotina</taxon>
        <taxon>Sordariomycetes</taxon>
        <taxon>Hypocreomycetidae</taxon>
        <taxon>Hypocreales</taxon>
        <taxon>Clavicipitaceae</taxon>
        <taxon>Conoideocrella</taxon>
    </lineage>
</organism>
<feature type="chain" id="PRO_5042597539" description="Peptidase A1 domain-containing protein" evidence="5">
    <location>
        <begin position="17"/>
        <end position="356"/>
    </location>
</feature>
<dbReference type="Proteomes" id="UP001251528">
    <property type="component" value="Unassembled WGS sequence"/>
</dbReference>
<evidence type="ECO:0000256" key="1">
    <source>
        <dbReference type="ARBA" id="ARBA00007447"/>
    </source>
</evidence>
<evidence type="ECO:0000256" key="5">
    <source>
        <dbReference type="SAM" id="SignalP"/>
    </source>
</evidence>
<keyword evidence="4" id="KW-0645">Protease</keyword>
<accession>A0AAJ0CZY4</accession>
<dbReference type="PROSITE" id="PS00141">
    <property type="entry name" value="ASP_PROTEASE"/>
    <property type="match status" value="1"/>
</dbReference>
<evidence type="ECO:0000256" key="4">
    <source>
        <dbReference type="RuleBase" id="RU000454"/>
    </source>
</evidence>
<protein>
    <recommendedName>
        <fullName evidence="6">Peptidase A1 domain-containing protein</fullName>
    </recommendedName>
</protein>
<keyword evidence="8" id="KW-1185">Reference proteome</keyword>
<dbReference type="PRINTS" id="PR00792">
    <property type="entry name" value="PEPSIN"/>
</dbReference>
<dbReference type="GO" id="GO:0006508">
    <property type="term" value="P:proteolysis"/>
    <property type="evidence" value="ECO:0007669"/>
    <property type="project" value="UniProtKB-KW"/>
</dbReference>
<sequence length="356" mass="39465">MDILLLLLTILPFVASFPELTHDGRVIQHPGLIRYPIAVSEAPPHTKRYFRRQDNADLTSQSTGFFYTIDVVIGTPGQSVPLGFDTGSWEFWVNPNCSNTAEKTVCRSFPRFTGSTTLVNTNRTGQITYGAGYAKFNYMYDFVSVGTARINQQIFGVAYDTAVVAYGNFGVGPWILGWRSPYPSVLDSLVNQNHINRKAFSLDLRPINNPRGAVIFGGIDTKKYTGPLEKRPIITGPDGSTRYWVYLDGLSVTREDGSQLPVFDEANSLTVLLDSGTTLTQLPTKMVTEILKAFPSARQDPDNKGQYLVDCSVANLAGTVNFRFGNTSIRAQYNDFIWKQPQNNLCILGVSPNDCE</sequence>
<dbReference type="PANTHER" id="PTHR47966">
    <property type="entry name" value="BETA-SITE APP-CLEAVING ENZYME, ISOFORM A-RELATED"/>
    <property type="match status" value="1"/>
</dbReference>
<proteinExistence type="inferred from homology"/>
<dbReference type="InterPro" id="IPR033121">
    <property type="entry name" value="PEPTIDASE_A1"/>
</dbReference>
<dbReference type="PANTHER" id="PTHR47966:SF65">
    <property type="entry name" value="ASPARTIC-TYPE ENDOPEPTIDASE"/>
    <property type="match status" value="1"/>
</dbReference>
<evidence type="ECO:0000259" key="6">
    <source>
        <dbReference type="PROSITE" id="PS51767"/>
    </source>
</evidence>
<dbReference type="SUPFAM" id="SSF50630">
    <property type="entry name" value="Acid proteases"/>
    <property type="match status" value="1"/>
</dbReference>
<evidence type="ECO:0000313" key="7">
    <source>
        <dbReference type="EMBL" id="KAK2611992.1"/>
    </source>
</evidence>
<gene>
    <name evidence="7" type="ORF">QQS21_001957</name>
</gene>
<dbReference type="Gene3D" id="2.40.70.10">
    <property type="entry name" value="Acid Proteases"/>
    <property type="match status" value="2"/>
</dbReference>
<keyword evidence="5" id="KW-0732">Signal</keyword>
<dbReference type="AlphaFoldDB" id="A0AAJ0CZY4"/>
<comment type="similarity">
    <text evidence="1 4">Belongs to the peptidase A1 family.</text>
</comment>
<feature type="active site" evidence="3">
    <location>
        <position position="85"/>
    </location>
</feature>
<reference evidence="7" key="1">
    <citation type="submission" date="2023-06" db="EMBL/GenBank/DDBJ databases">
        <title>Conoideocrella luteorostrata (Hypocreales: Clavicipitaceae), a potential biocontrol fungus for elongate hemlock scale in United States Christmas tree production areas.</title>
        <authorList>
            <person name="Barrett H."/>
            <person name="Lovett B."/>
            <person name="Macias A.M."/>
            <person name="Stajich J.E."/>
            <person name="Kasson M.T."/>
        </authorList>
    </citation>
    <scope>NUCLEOTIDE SEQUENCE</scope>
    <source>
        <strain evidence="7">ARSEF 14590</strain>
    </source>
</reference>
<keyword evidence="2 4" id="KW-0064">Aspartyl protease</keyword>
<dbReference type="EMBL" id="JASWJB010000022">
    <property type="protein sequence ID" value="KAK2611992.1"/>
    <property type="molecule type" value="Genomic_DNA"/>
</dbReference>
<feature type="active site" evidence="3">
    <location>
        <position position="274"/>
    </location>
</feature>
<dbReference type="PROSITE" id="PS51767">
    <property type="entry name" value="PEPTIDASE_A1"/>
    <property type="match status" value="1"/>
</dbReference>
<dbReference type="InterPro" id="IPR001969">
    <property type="entry name" value="Aspartic_peptidase_AS"/>
</dbReference>
<dbReference type="GO" id="GO:0004190">
    <property type="term" value="F:aspartic-type endopeptidase activity"/>
    <property type="evidence" value="ECO:0007669"/>
    <property type="project" value="UniProtKB-KW"/>
</dbReference>
<dbReference type="InterPro" id="IPR001461">
    <property type="entry name" value="Aspartic_peptidase_A1"/>
</dbReference>